<dbReference type="GO" id="GO:0004497">
    <property type="term" value="F:monooxygenase activity"/>
    <property type="evidence" value="ECO:0007669"/>
    <property type="project" value="UniProtKB-KW"/>
</dbReference>
<proteinExistence type="inferred from homology"/>
<dbReference type="PANTHER" id="PTHR30011:SF16">
    <property type="entry name" value="C2H2 FINGER DOMAIN TRANSCRIPTION FACTOR (EUROFUNG)-RELATED"/>
    <property type="match status" value="1"/>
</dbReference>
<dbReference type="RefSeq" id="WP_378138647.1">
    <property type="nucleotide sequence ID" value="NZ_JBHSMI010000056.1"/>
</dbReference>
<dbReference type="InterPro" id="IPR051260">
    <property type="entry name" value="Diverse_substr_monoxygenases"/>
</dbReference>
<dbReference type="Proteomes" id="UP001596113">
    <property type="component" value="Unassembled WGS sequence"/>
</dbReference>
<gene>
    <name evidence="7" type="ORF">ACFPOF_27770</name>
</gene>
<name>A0ABW0I1W3_9BACL</name>
<evidence type="ECO:0000256" key="3">
    <source>
        <dbReference type="ARBA" id="ARBA00023002"/>
    </source>
</evidence>
<dbReference type="PANTHER" id="PTHR30011">
    <property type="entry name" value="ALKANESULFONATE MONOOXYGENASE-RELATED"/>
    <property type="match status" value="1"/>
</dbReference>
<keyword evidence="4 7" id="KW-0503">Monooxygenase</keyword>
<dbReference type="Pfam" id="PF00296">
    <property type="entry name" value="Bac_luciferase"/>
    <property type="match status" value="1"/>
</dbReference>
<evidence type="ECO:0000256" key="2">
    <source>
        <dbReference type="ARBA" id="ARBA00022643"/>
    </source>
</evidence>
<sequence length="447" mass="50294">MDQIMSGKERAINMNKKMHLGWFTEYSPVGWDYSSAATGDWRKPDMFQEMAQICEKGMFDFALYADQLGINSSFNGSIDNYVKYGLNGTMHDSTMLAAMVAAATKHLGVGTTVSTTLTPPYLLARQLASLDHLTSGRVIWNVVTSGNSSSFLNFGIDMPDHDERYEQADEFLELCFKLWSSWEADSLIMDKETGVFADPNKVKPINFEGKYYKSQGPLNVVPLPQGRPTLIQAGQSPRGRDFAAKWADAVIVDAHYLEDMKAYYDDIKKRVVKFGRKPEDLKVFFIIKPVIGQTEELVNASLEALNNPPNSTIHATLSYLSANMDYDLSKFDLDEPVPHIDEKEIKGGQTTLSRFYTSGRRPTLREIAIKEAAGNKGSIIGTPEQVASQMQHIMESVGGDGFVIRVNAHERQYMQEFVETVIPVLQERDLVRKEYTGKTLRENLMEF</sequence>
<dbReference type="EC" id="1.14.-.-" evidence="7"/>
<organism evidence="7 8">
    <name type="scientific">Cohnella soli</name>
    <dbReference type="NCBI Taxonomy" id="425005"/>
    <lineage>
        <taxon>Bacteria</taxon>
        <taxon>Bacillati</taxon>
        <taxon>Bacillota</taxon>
        <taxon>Bacilli</taxon>
        <taxon>Bacillales</taxon>
        <taxon>Paenibacillaceae</taxon>
        <taxon>Cohnella</taxon>
    </lineage>
</organism>
<dbReference type="InterPro" id="IPR011251">
    <property type="entry name" value="Luciferase-like_dom"/>
</dbReference>
<dbReference type="NCBIfam" id="TIGR03860">
    <property type="entry name" value="FMN_nitrolo"/>
    <property type="match status" value="1"/>
</dbReference>
<keyword evidence="1" id="KW-0285">Flavoprotein</keyword>
<dbReference type="CDD" id="cd01095">
    <property type="entry name" value="Nitrilotriacetate_monoxgenase"/>
    <property type="match status" value="1"/>
</dbReference>
<evidence type="ECO:0000313" key="7">
    <source>
        <dbReference type="EMBL" id="MFC5406548.1"/>
    </source>
</evidence>
<dbReference type="SUPFAM" id="SSF51679">
    <property type="entry name" value="Bacterial luciferase-like"/>
    <property type="match status" value="1"/>
</dbReference>
<dbReference type="InterPro" id="IPR036661">
    <property type="entry name" value="Luciferase-like_sf"/>
</dbReference>
<evidence type="ECO:0000259" key="6">
    <source>
        <dbReference type="Pfam" id="PF00296"/>
    </source>
</evidence>
<feature type="domain" description="Luciferase-like" evidence="6">
    <location>
        <begin position="18"/>
        <end position="400"/>
    </location>
</feature>
<evidence type="ECO:0000256" key="4">
    <source>
        <dbReference type="ARBA" id="ARBA00023033"/>
    </source>
</evidence>
<keyword evidence="3 7" id="KW-0560">Oxidoreductase</keyword>
<evidence type="ECO:0000256" key="5">
    <source>
        <dbReference type="ARBA" id="ARBA00033748"/>
    </source>
</evidence>
<comment type="similarity">
    <text evidence="5">Belongs to the NtaA/SnaA/DszA monooxygenase family.</text>
</comment>
<accession>A0ABW0I1W3</accession>
<evidence type="ECO:0000256" key="1">
    <source>
        <dbReference type="ARBA" id="ARBA00022630"/>
    </source>
</evidence>
<dbReference type="EMBL" id="JBHSMI010000056">
    <property type="protein sequence ID" value="MFC5406548.1"/>
    <property type="molecule type" value="Genomic_DNA"/>
</dbReference>
<keyword evidence="8" id="KW-1185">Reference proteome</keyword>
<evidence type="ECO:0000313" key="8">
    <source>
        <dbReference type="Proteomes" id="UP001596113"/>
    </source>
</evidence>
<reference evidence="8" key="1">
    <citation type="journal article" date="2019" name="Int. J. Syst. Evol. Microbiol.">
        <title>The Global Catalogue of Microorganisms (GCM) 10K type strain sequencing project: providing services to taxonomists for standard genome sequencing and annotation.</title>
        <authorList>
            <consortium name="The Broad Institute Genomics Platform"/>
            <consortium name="The Broad Institute Genome Sequencing Center for Infectious Disease"/>
            <person name="Wu L."/>
            <person name="Ma J."/>
        </authorList>
    </citation>
    <scope>NUCLEOTIDE SEQUENCE [LARGE SCALE GENOMIC DNA]</scope>
    <source>
        <strain evidence="8">CGMCC 1.18575</strain>
    </source>
</reference>
<protein>
    <submittedName>
        <fullName evidence="7">NtaA/DmoA family FMN-dependent monooxygenase</fullName>
        <ecNumber evidence="7">1.14.-.-</ecNumber>
    </submittedName>
</protein>
<dbReference type="Gene3D" id="3.20.20.30">
    <property type="entry name" value="Luciferase-like domain"/>
    <property type="match status" value="1"/>
</dbReference>
<comment type="caution">
    <text evidence="7">The sequence shown here is derived from an EMBL/GenBank/DDBJ whole genome shotgun (WGS) entry which is preliminary data.</text>
</comment>
<keyword evidence="2" id="KW-0288">FMN</keyword>
<dbReference type="InterPro" id="IPR016215">
    <property type="entry name" value="NTA_MOA"/>
</dbReference>
<dbReference type="PIRSF" id="PIRSF000337">
    <property type="entry name" value="NTA_MOA"/>
    <property type="match status" value="1"/>
</dbReference>